<dbReference type="SMART" id="SM00825">
    <property type="entry name" value="PKS_KS"/>
    <property type="match status" value="1"/>
</dbReference>
<evidence type="ECO:0000256" key="6">
    <source>
        <dbReference type="SAM" id="MobiDB-lite"/>
    </source>
</evidence>
<gene>
    <name evidence="8" type="primary">ppsA3</name>
    <name evidence="8" type="ORF">SRIMR7_35220</name>
</gene>
<dbReference type="GO" id="GO:0004315">
    <property type="term" value="F:3-oxoacyl-[acyl-carrier-protein] synthase activity"/>
    <property type="evidence" value="ECO:0007669"/>
    <property type="project" value="UniProtKB-EC"/>
</dbReference>
<dbReference type="Proteomes" id="UP000829494">
    <property type="component" value="Chromosome"/>
</dbReference>
<proteinExistence type="inferred from homology"/>
<sequence>MTVNSPAVSPLDRRIAVIGAACRLPGGITDLGGLWSALSDGADRVTEIPESRFEVARFVDSTMPRPGKSYTRAGGFLGDVSTFDAAYFGISPKEAAQMDPQHRLLLELAVEACDDAGVAPARLAGSDTAVYVGISDQSYGALQMTMPESVNAYTMSGSASSIAANRLSHFFDLHGPSLIVDTACSSSLVALAEACRTLRDGTSRAALVGGVNLLLSPYHFVGFSQAAMLSPSGRCRSFSADADGYVRAEGGGMVLLKRLPDALADGDRIDALLVDCAANSDGRTPGLALPRMEAQRALLEDVYTRAGVHADDIAYIEAHGTGTPVGDPIEAEAIGRALGVHRTIGALPIGSVKSNLGHLEPASGIAGLLKALLVLRHDVIPPSLHAAALNPHIDFDRLRLRLADRACPAGLTERSVIGVNSFGFGGANAHAVLAPAPAIDRVNAAPPAAVPLPVVVSARSSSALDEALLRTAEQLASADARQFYDLAWTSGNRRGLHPLRAVVLASSPDQAAAALSQLVEKPEAAPPPEPAPAPQA</sequence>
<dbReference type="InterPro" id="IPR014031">
    <property type="entry name" value="Ketoacyl_synth_C"/>
</dbReference>
<keyword evidence="4 8" id="KW-0012">Acyltransferase</keyword>
<evidence type="ECO:0000256" key="3">
    <source>
        <dbReference type="ARBA" id="ARBA00022679"/>
    </source>
</evidence>
<dbReference type="Gene3D" id="3.40.47.10">
    <property type="match status" value="1"/>
</dbReference>
<feature type="region of interest" description="Disordered" evidence="6">
    <location>
        <begin position="515"/>
        <end position="536"/>
    </location>
</feature>
<dbReference type="EC" id="2.3.1.41" evidence="8"/>
<evidence type="ECO:0000256" key="2">
    <source>
        <dbReference type="ARBA" id="ARBA00022553"/>
    </source>
</evidence>
<dbReference type="Pfam" id="PF16197">
    <property type="entry name" value="KAsynt_C_assoc"/>
    <property type="match status" value="1"/>
</dbReference>
<dbReference type="RefSeq" id="WP_226048732.1">
    <property type="nucleotide sequence ID" value="NZ_CP043497.1"/>
</dbReference>
<dbReference type="PANTHER" id="PTHR43775">
    <property type="entry name" value="FATTY ACID SYNTHASE"/>
    <property type="match status" value="1"/>
</dbReference>
<evidence type="ECO:0000313" key="8">
    <source>
        <dbReference type="EMBL" id="UNZ07418.1"/>
    </source>
</evidence>
<evidence type="ECO:0000256" key="5">
    <source>
        <dbReference type="RuleBase" id="RU003694"/>
    </source>
</evidence>
<dbReference type="Pfam" id="PF02801">
    <property type="entry name" value="Ketoacyl-synt_C"/>
    <property type="match status" value="1"/>
</dbReference>
<evidence type="ECO:0000256" key="1">
    <source>
        <dbReference type="ARBA" id="ARBA00022450"/>
    </source>
</evidence>
<dbReference type="InterPro" id="IPR032821">
    <property type="entry name" value="PKS_assoc"/>
</dbReference>
<feature type="domain" description="Ketosynthase family 3 (KS3)" evidence="7">
    <location>
        <begin position="12"/>
        <end position="435"/>
    </location>
</feature>
<dbReference type="Pfam" id="PF00109">
    <property type="entry name" value="ketoacyl-synt"/>
    <property type="match status" value="1"/>
</dbReference>
<evidence type="ECO:0000259" key="7">
    <source>
        <dbReference type="PROSITE" id="PS52004"/>
    </source>
</evidence>
<dbReference type="InterPro" id="IPR016039">
    <property type="entry name" value="Thiolase-like"/>
</dbReference>
<dbReference type="InterPro" id="IPR050091">
    <property type="entry name" value="PKS_NRPS_Biosynth_Enz"/>
</dbReference>
<evidence type="ECO:0000313" key="9">
    <source>
        <dbReference type="Proteomes" id="UP000829494"/>
    </source>
</evidence>
<dbReference type="PROSITE" id="PS00606">
    <property type="entry name" value="KS3_1"/>
    <property type="match status" value="1"/>
</dbReference>
<protein>
    <submittedName>
        <fullName evidence="8">Phthiocerol/phenolphthiocerol synthesis polyketide synthase type I PpsA</fullName>
        <ecNumber evidence="8">2.3.1.41</ecNumber>
    </submittedName>
</protein>
<keyword evidence="1" id="KW-0596">Phosphopantetheine</keyword>
<dbReference type="InterPro" id="IPR020841">
    <property type="entry name" value="PKS_Beta-ketoAc_synthase_dom"/>
</dbReference>
<keyword evidence="9" id="KW-1185">Reference proteome</keyword>
<organism evidence="8 9">
    <name type="scientific">Streptomyces rimosus subsp. rimosus</name>
    <dbReference type="NCBI Taxonomy" id="132474"/>
    <lineage>
        <taxon>Bacteria</taxon>
        <taxon>Bacillati</taxon>
        <taxon>Actinomycetota</taxon>
        <taxon>Actinomycetes</taxon>
        <taxon>Kitasatosporales</taxon>
        <taxon>Streptomycetaceae</taxon>
        <taxon>Streptomyces</taxon>
    </lineage>
</organism>
<dbReference type="SUPFAM" id="SSF53901">
    <property type="entry name" value="Thiolase-like"/>
    <property type="match status" value="1"/>
</dbReference>
<dbReference type="PROSITE" id="PS52004">
    <property type="entry name" value="KS3_2"/>
    <property type="match status" value="1"/>
</dbReference>
<dbReference type="InterPro" id="IPR018201">
    <property type="entry name" value="Ketoacyl_synth_AS"/>
</dbReference>
<keyword evidence="2" id="KW-0597">Phosphoprotein</keyword>
<evidence type="ECO:0000256" key="4">
    <source>
        <dbReference type="ARBA" id="ARBA00023315"/>
    </source>
</evidence>
<reference evidence="8 9" key="1">
    <citation type="submission" date="2022-03" db="EMBL/GenBank/DDBJ databases">
        <title>Complete genome of Streptomyces rimosus ssp. rimosus R7 (=ATCC 10970).</title>
        <authorList>
            <person name="Beganovic S."/>
            <person name="Ruckert C."/>
            <person name="Busche T."/>
            <person name="Kalinowski J."/>
            <person name="Wittmann C."/>
        </authorList>
    </citation>
    <scope>NUCLEOTIDE SEQUENCE [LARGE SCALE GENOMIC DNA]</scope>
    <source>
        <strain evidence="8 9">R7</strain>
    </source>
</reference>
<accession>A0ABY3ZC99</accession>
<dbReference type="PANTHER" id="PTHR43775:SF37">
    <property type="entry name" value="SI:DKEY-61P9.11"/>
    <property type="match status" value="1"/>
</dbReference>
<feature type="compositionally biased region" description="Pro residues" evidence="6">
    <location>
        <begin position="524"/>
        <end position="536"/>
    </location>
</feature>
<dbReference type="GeneID" id="71455866"/>
<comment type="similarity">
    <text evidence="5">Belongs to the thiolase-like superfamily. Beta-ketoacyl-ACP synthases family.</text>
</comment>
<keyword evidence="3 5" id="KW-0808">Transferase</keyword>
<name>A0ABY3ZC99_STRRM</name>
<dbReference type="CDD" id="cd00833">
    <property type="entry name" value="PKS"/>
    <property type="match status" value="1"/>
</dbReference>
<dbReference type="EMBL" id="CP094298">
    <property type="protein sequence ID" value="UNZ07418.1"/>
    <property type="molecule type" value="Genomic_DNA"/>
</dbReference>
<dbReference type="InterPro" id="IPR014030">
    <property type="entry name" value="Ketoacyl_synth_N"/>
</dbReference>